<proteinExistence type="predicted"/>
<accession>A0A6J4QXW0</accession>
<dbReference type="EMBL" id="CADCVE010000062">
    <property type="protein sequence ID" value="CAA9458196.1"/>
    <property type="molecule type" value="Genomic_DNA"/>
</dbReference>
<evidence type="ECO:0000256" key="1">
    <source>
        <dbReference type="SAM" id="MobiDB-lite"/>
    </source>
</evidence>
<reference evidence="2" key="1">
    <citation type="submission" date="2020-02" db="EMBL/GenBank/DDBJ databases">
        <authorList>
            <person name="Meier V. D."/>
        </authorList>
    </citation>
    <scope>NUCLEOTIDE SEQUENCE</scope>
    <source>
        <strain evidence="2">AVDCRST_MAG28</strain>
    </source>
</reference>
<feature type="non-terminal residue" evidence="2">
    <location>
        <position position="72"/>
    </location>
</feature>
<protein>
    <submittedName>
        <fullName evidence="2">Uncharacterized protein</fullName>
    </submittedName>
</protein>
<feature type="compositionally biased region" description="Low complexity" evidence="1">
    <location>
        <begin position="56"/>
        <end position="72"/>
    </location>
</feature>
<feature type="region of interest" description="Disordered" evidence="1">
    <location>
        <begin position="1"/>
        <end position="72"/>
    </location>
</feature>
<evidence type="ECO:0000313" key="2">
    <source>
        <dbReference type="EMBL" id="CAA9458196.1"/>
    </source>
</evidence>
<organism evidence="2">
    <name type="scientific">uncultured Rubrobacteraceae bacterium</name>
    <dbReference type="NCBI Taxonomy" id="349277"/>
    <lineage>
        <taxon>Bacteria</taxon>
        <taxon>Bacillati</taxon>
        <taxon>Actinomycetota</taxon>
        <taxon>Rubrobacteria</taxon>
        <taxon>Rubrobacterales</taxon>
        <taxon>Rubrobacteraceae</taxon>
        <taxon>environmental samples</taxon>
    </lineage>
</organism>
<name>A0A6J4QXW0_9ACTN</name>
<gene>
    <name evidence="2" type="ORF">AVDCRST_MAG28-2810</name>
</gene>
<sequence length="72" mass="7739">ASSGIAPCYPRREPPRTRRTWPRRGDRCGRLCPRPDLSPVDQGGEVGEVRPQEPTAPAGLAAVAVPLRNGPL</sequence>
<feature type="non-terminal residue" evidence="2">
    <location>
        <position position="1"/>
    </location>
</feature>
<dbReference type="AlphaFoldDB" id="A0A6J4QXW0"/>